<sequence>MKVQGTVREIEARLNSDSEIDPGWIDQLLADPRAGVQKLARSFLRRQEKIRSEQERVERMWQFEHTYRQQGYRLIAGLDEAGRGPLAGPVTAAAVILPEDFDAIGLNDSKKLTREERQALRTRIEGGALAVGIGIVDNQTIDEINILQATFEAMRRALDELVPKPDMLLLDAVKLPGVKLPQHGIVKGDALSHSIAAASIIAKTVRDEWMRQAAEEYPQYGFDRHLGYGTPEHLEALDKWGLCPLHRRSFAPVEERAHRRGMIG</sequence>
<evidence type="ECO:0000256" key="6">
    <source>
        <dbReference type="ARBA" id="ARBA00012180"/>
    </source>
</evidence>
<keyword evidence="8 14" id="KW-0963">Cytoplasm</keyword>
<keyword evidence="19" id="KW-1185">Reference proteome</keyword>
<evidence type="ECO:0000313" key="18">
    <source>
        <dbReference type="EMBL" id="MFC4076410.1"/>
    </source>
</evidence>
<comment type="cofactor">
    <cofactor evidence="2">
        <name>Mg(2+)</name>
        <dbReference type="ChEBI" id="CHEBI:18420"/>
    </cofactor>
</comment>
<evidence type="ECO:0000256" key="4">
    <source>
        <dbReference type="ARBA" id="ARBA00004496"/>
    </source>
</evidence>
<dbReference type="HAMAP" id="MF_00052_B">
    <property type="entry name" value="RNase_HII_B"/>
    <property type="match status" value="1"/>
</dbReference>
<evidence type="ECO:0000256" key="11">
    <source>
        <dbReference type="ARBA" id="ARBA00022759"/>
    </source>
</evidence>
<accession>A0ABV8JDM0</accession>
<dbReference type="InterPro" id="IPR036397">
    <property type="entry name" value="RNaseH_sf"/>
</dbReference>
<comment type="similarity">
    <text evidence="5 14 16">Belongs to the RNase HII family.</text>
</comment>
<dbReference type="PANTHER" id="PTHR10954:SF18">
    <property type="entry name" value="RIBONUCLEASE HII"/>
    <property type="match status" value="1"/>
</dbReference>
<dbReference type="InterPro" id="IPR001352">
    <property type="entry name" value="RNase_HII/HIII"/>
</dbReference>
<protein>
    <recommendedName>
        <fullName evidence="7 14">Ribonuclease HII</fullName>
        <shortName evidence="14">RNase HII</shortName>
        <ecNumber evidence="6 14">3.1.26.4</ecNumber>
    </recommendedName>
</protein>
<comment type="catalytic activity">
    <reaction evidence="1 14 15 16">
        <text>Endonucleolytic cleavage to 5'-phosphomonoester.</text>
        <dbReference type="EC" id="3.1.26.4"/>
    </reaction>
</comment>
<dbReference type="PROSITE" id="PS51975">
    <property type="entry name" value="RNASE_H_2"/>
    <property type="match status" value="1"/>
</dbReference>
<evidence type="ECO:0000256" key="7">
    <source>
        <dbReference type="ARBA" id="ARBA00019179"/>
    </source>
</evidence>
<dbReference type="EC" id="3.1.26.4" evidence="6 14"/>
<evidence type="ECO:0000259" key="17">
    <source>
        <dbReference type="PROSITE" id="PS51975"/>
    </source>
</evidence>
<dbReference type="Gene3D" id="3.30.420.10">
    <property type="entry name" value="Ribonuclease H-like superfamily/Ribonuclease H"/>
    <property type="match status" value="1"/>
</dbReference>
<feature type="binding site" evidence="14 15">
    <location>
        <position position="80"/>
    </location>
    <ligand>
        <name>a divalent metal cation</name>
        <dbReference type="ChEBI" id="CHEBI:60240"/>
    </ligand>
</feature>
<dbReference type="InterPro" id="IPR024567">
    <property type="entry name" value="RNase_HII/HIII_dom"/>
</dbReference>
<feature type="binding site" evidence="14 15">
    <location>
        <position position="79"/>
    </location>
    <ligand>
        <name>a divalent metal cation</name>
        <dbReference type="ChEBI" id="CHEBI:60240"/>
    </ligand>
</feature>
<keyword evidence="13 14" id="KW-0464">Manganese</keyword>
<dbReference type="PANTHER" id="PTHR10954">
    <property type="entry name" value="RIBONUCLEASE H2 SUBUNIT A"/>
    <property type="match status" value="1"/>
</dbReference>
<dbReference type="EMBL" id="JBHSAP010000009">
    <property type="protein sequence ID" value="MFC4076410.1"/>
    <property type="molecule type" value="Genomic_DNA"/>
</dbReference>
<dbReference type="SUPFAM" id="SSF53098">
    <property type="entry name" value="Ribonuclease H-like"/>
    <property type="match status" value="1"/>
</dbReference>
<name>A0ABV8JDM0_9BACL</name>
<keyword evidence="11 14" id="KW-0255">Endonuclease</keyword>
<gene>
    <name evidence="14" type="primary">rnhB</name>
    <name evidence="18" type="ORF">ACFOUO_06260</name>
</gene>
<keyword evidence="10 14" id="KW-0479">Metal-binding</keyword>
<proteinExistence type="inferred from homology"/>
<evidence type="ECO:0000256" key="13">
    <source>
        <dbReference type="ARBA" id="ARBA00023211"/>
    </source>
</evidence>
<comment type="caution">
    <text evidence="18">The sequence shown here is derived from an EMBL/GenBank/DDBJ whole genome shotgun (WGS) entry which is preliminary data.</text>
</comment>
<dbReference type="InterPro" id="IPR012337">
    <property type="entry name" value="RNaseH-like_sf"/>
</dbReference>
<evidence type="ECO:0000256" key="1">
    <source>
        <dbReference type="ARBA" id="ARBA00000077"/>
    </source>
</evidence>
<comment type="subcellular location">
    <subcellularLocation>
        <location evidence="4 14">Cytoplasm</location>
    </subcellularLocation>
</comment>
<evidence type="ECO:0000256" key="9">
    <source>
        <dbReference type="ARBA" id="ARBA00022722"/>
    </source>
</evidence>
<dbReference type="CDD" id="cd07182">
    <property type="entry name" value="RNase_HII_bacteria_HII_like"/>
    <property type="match status" value="1"/>
</dbReference>
<dbReference type="NCBIfam" id="NF000594">
    <property type="entry name" value="PRK00015.1-1"/>
    <property type="match status" value="1"/>
</dbReference>
<dbReference type="InterPro" id="IPR022898">
    <property type="entry name" value="RNase_HII"/>
</dbReference>
<evidence type="ECO:0000256" key="12">
    <source>
        <dbReference type="ARBA" id="ARBA00022801"/>
    </source>
</evidence>
<evidence type="ECO:0000256" key="3">
    <source>
        <dbReference type="ARBA" id="ARBA00004065"/>
    </source>
</evidence>
<organism evidence="18 19">
    <name type="scientific">Salinithrix halophila</name>
    <dbReference type="NCBI Taxonomy" id="1485204"/>
    <lineage>
        <taxon>Bacteria</taxon>
        <taxon>Bacillati</taxon>
        <taxon>Bacillota</taxon>
        <taxon>Bacilli</taxon>
        <taxon>Bacillales</taxon>
        <taxon>Thermoactinomycetaceae</taxon>
        <taxon>Salinithrix</taxon>
    </lineage>
</organism>
<evidence type="ECO:0000256" key="16">
    <source>
        <dbReference type="RuleBase" id="RU003515"/>
    </source>
</evidence>
<keyword evidence="12 14" id="KW-0378">Hydrolase</keyword>
<feature type="binding site" evidence="14 15">
    <location>
        <position position="171"/>
    </location>
    <ligand>
        <name>a divalent metal cation</name>
        <dbReference type="ChEBI" id="CHEBI:60240"/>
    </ligand>
</feature>
<keyword evidence="9 14" id="KW-0540">Nuclease</keyword>
<evidence type="ECO:0000256" key="5">
    <source>
        <dbReference type="ARBA" id="ARBA00007383"/>
    </source>
</evidence>
<comment type="cofactor">
    <cofactor evidence="14 15">
        <name>Mn(2+)</name>
        <dbReference type="ChEBI" id="CHEBI:29035"/>
    </cofactor>
    <cofactor evidence="14 15">
        <name>Mg(2+)</name>
        <dbReference type="ChEBI" id="CHEBI:18420"/>
    </cofactor>
    <text evidence="14 15">Manganese or magnesium. Binds 1 divalent metal ion per monomer in the absence of substrate. May bind a second metal ion after substrate binding.</text>
</comment>
<dbReference type="RefSeq" id="WP_380703325.1">
    <property type="nucleotide sequence ID" value="NZ_JBHSAP010000009.1"/>
</dbReference>
<evidence type="ECO:0000256" key="2">
    <source>
        <dbReference type="ARBA" id="ARBA00001946"/>
    </source>
</evidence>
<feature type="domain" description="RNase H type-2" evidence="17">
    <location>
        <begin position="73"/>
        <end position="262"/>
    </location>
</feature>
<evidence type="ECO:0000256" key="15">
    <source>
        <dbReference type="PROSITE-ProRule" id="PRU01319"/>
    </source>
</evidence>
<evidence type="ECO:0000256" key="14">
    <source>
        <dbReference type="HAMAP-Rule" id="MF_00052"/>
    </source>
</evidence>
<evidence type="ECO:0000313" key="19">
    <source>
        <dbReference type="Proteomes" id="UP001595843"/>
    </source>
</evidence>
<reference evidence="19" key="1">
    <citation type="journal article" date="2019" name="Int. J. Syst. Evol. Microbiol.">
        <title>The Global Catalogue of Microorganisms (GCM) 10K type strain sequencing project: providing services to taxonomists for standard genome sequencing and annotation.</title>
        <authorList>
            <consortium name="The Broad Institute Genomics Platform"/>
            <consortium name="The Broad Institute Genome Sequencing Center for Infectious Disease"/>
            <person name="Wu L."/>
            <person name="Ma J."/>
        </authorList>
    </citation>
    <scope>NUCLEOTIDE SEQUENCE [LARGE SCALE GENOMIC DNA]</scope>
    <source>
        <strain evidence="19">IBRC-M 10813</strain>
    </source>
</reference>
<dbReference type="Proteomes" id="UP001595843">
    <property type="component" value="Unassembled WGS sequence"/>
</dbReference>
<comment type="function">
    <text evidence="3 14 16">Endonuclease that specifically degrades the RNA of RNA-DNA hybrids.</text>
</comment>
<dbReference type="NCBIfam" id="NF000595">
    <property type="entry name" value="PRK00015.1-3"/>
    <property type="match status" value="1"/>
</dbReference>
<evidence type="ECO:0000256" key="10">
    <source>
        <dbReference type="ARBA" id="ARBA00022723"/>
    </source>
</evidence>
<dbReference type="Pfam" id="PF01351">
    <property type="entry name" value="RNase_HII"/>
    <property type="match status" value="1"/>
</dbReference>
<evidence type="ECO:0000256" key="8">
    <source>
        <dbReference type="ARBA" id="ARBA00022490"/>
    </source>
</evidence>
<dbReference type="GO" id="GO:0004523">
    <property type="term" value="F:RNA-DNA hybrid ribonuclease activity"/>
    <property type="evidence" value="ECO:0007669"/>
    <property type="project" value="UniProtKB-EC"/>
</dbReference>